<keyword evidence="12" id="KW-0407">Ion channel</keyword>
<name>A0AA38BXR8_TAXCH</name>
<sequence>YICTWFIFDVSSTVPFEAISFIMKSKFRTNLSYGVLNMLRLWRLRRVSALFARLEKDIRFNYFWTRCAKLICVTLFAVHCAGCFNYLLAARYPDGRRTWIGAVIPNFETKSLWIRYVAAIYWSITTLTTVGYGDLHAQNTREMVFDIFYMLFNLGLTAYLIGNMTNLVVHGTSRTMRFRDTIQAASTFGFRNHLPPLLQDQMLAHLCLKFRTEGLQQQQTLDDLPKAIRSSIAKHLFWEDVEKVYLFEGVSYDFLFQLVSEMKAEYYPPKEDVILQNEAPTDFYVLVSGALDVIAYKAGTHQILRQLHAGDVFGEIGVLCYRPQPYTVRTRKLSQLLRLNRSSFMNIVQSNIADGTIIMNNLLKSLKEQNDPDFREISRETEQLLAKGRMDMPVSLCFAASRGDFLLMKQLLKRGMDPNESDNSSRTPLHIATANGYKDCVSLLLESGAEVNSKDEEGSVPLWEAILGRHESIAKLLRVNGANLKSGNVVSFILTAATEGDMEMLKDLQSYGADINATNEEGSTALHLATNDGSTNVVKYLLEQGANMNKVDGNGLTPMAIAEQQSQEDIVALFQEKSQPTDTHLCIPIKDPSVPSFPDEKNHREITNPLESPQEISFHHFGNPVSTWSSGMQRRKRVNNFQNSLFGIVTMHSHSNLSLGGKSIDDTKCLQTNPSHPTRITIHRHHPTYGKTCKQLGKLILLPDSIQELLRIGGQKFGFSPVKVLSEEFAEIDDTDILRDGDHLFLVDSDELEEA</sequence>
<dbReference type="Pfam" id="PF00027">
    <property type="entry name" value="cNMP_binding"/>
    <property type="match status" value="1"/>
</dbReference>
<dbReference type="PROSITE" id="PS50297">
    <property type="entry name" value="ANK_REP_REGION"/>
    <property type="match status" value="2"/>
</dbReference>
<comment type="caution">
    <text evidence="17">The sequence shown here is derived from an EMBL/GenBank/DDBJ whole genome shotgun (WGS) entry which is preliminary data.</text>
</comment>
<comment type="subcellular location">
    <subcellularLocation>
        <location evidence="1">Membrane</location>
        <topology evidence="1">Multi-pass membrane protein</topology>
    </subcellularLocation>
</comment>
<evidence type="ECO:0000313" key="18">
    <source>
        <dbReference type="Proteomes" id="UP000824469"/>
    </source>
</evidence>
<accession>A0AA38BXR8</accession>
<evidence type="ECO:0000256" key="12">
    <source>
        <dbReference type="ARBA" id="ARBA00023303"/>
    </source>
</evidence>
<evidence type="ECO:0000256" key="11">
    <source>
        <dbReference type="ARBA" id="ARBA00023136"/>
    </source>
</evidence>
<feature type="transmembrane region" description="Helical" evidence="14">
    <location>
        <begin position="112"/>
        <end position="135"/>
    </location>
</feature>
<dbReference type="GO" id="GO:0005249">
    <property type="term" value="F:voltage-gated potassium channel activity"/>
    <property type="evidence" value="ECO:0007669"/>
    <property type="project" value="InterPro"/>
</dbReference>
<keyword evidence="5 14" id="KW-0812">Transmembrane</keyword>
<keyword evidence="6" id="KW-0631">Potassium channel</keyword>
<dbReference type="PRINTS" id="PR01415">
    <property type="entry name" value="ANKYRIN"/>
</dbReference>
<evidence type="ECO:0000259" key="15">
    <source>
        <dbReference type="PROSITE" id="PS50042"/>
    </source>
</evidence>
<dbReference type="InterPro" id="IPR014710">
    <property type="entry name" value="RmlC-like_jellyroll"/>
</dbReference>
<feature type="domain" description="KHA" evidence="16">
    <location>
        <begin position="679"/>
        <end position="755"/>
    </location>
</feature>
<dbReference type="CDD" id="cd00038">
    <property type="entry name" value="CAP_ED"/>
    <property type="match status" value="1"/>
</dbReference>
<dbReference type="Pfam" id="PF12796">
    <property type="entry name" value="Ank_2"/>
    <property type="match status" value="2"/>
</dbReference>
<dbReference type="AlphaFoldDB" id="A0AA38BXR8"/>
<evidence type="ECO:0000256" key="5">
    <source>
        <dbReference type="ARBA" id="ARBA00022692"/>
    </source>
</evidence>
<dbReference type="InterPro" id="IPR000595">
    <property type="entry name" value="cNMP-bd_dom"/>
</dbReference>
<dbReference type="Gene3D" id="1.10.287.70">
    <property type="match status" value="1"/>
</dbReference>
<proteinExistence type="inferred from homology"/>
<dbReference type="InterPro" id="IPR002110">
    <property type="entry name" value="Ankyrin_rpt"/>
</dbReference>
<evidence type="ECO:0008006" key="19">
    <source>
        <dbReference type="Google" id="ProtNLM"/>
    </source>
</evidence>
<evidence type="ECO:0000259" key="16">
    <source>
        <dbReference type="PROSITE" id="PS51490"/>
    </source>
</evidence>
<dbReference type="FunFam" id="1.10.287.70:FF:000123">
    <property type="entry name" value="Potassium channel KAT3"/>
    <property type="match status" value="1"/>
</dbReference>
<feature type="domain" description="Cyclic nucleotide-binding" evidence="15">
    <location>
        <begin position="246"/>
        <end position="365"/>
    </location>
</feature>
<evidence type="ECO:0000256" key="1">
    <source>
        <dbReference type="ARBA" id="ARBA00004141"/>
    </source>
</evidence>
<dbReference type="Gene3D" id="1.25.40.20">
    <property type="entry name" value="Ankyrin repeat-containing domain"/>
    <property type="match status" value="1"/>
</dbReference>
<dbReference type="SMART" id="SM00100">
    <property type="entry name" value="cNMP"/>
    <property type="match status" value="1"/>
</dbReference>
<protein>
    <recommendedName>
        <fullName evidence="19">Potassium channel AKT1</fullName>
    </recommendedName>
</protein>
<dbReference type="InterPro" id="IPR005821">
    <property type="entry name" value="Ion_trans_dom"/>
</dbReference>
<evidence type="ECO:0000256" key="3">
    <source>
        <dbReference type="ARBA" id="ARBA00022448"/>
    </source>
</evidence>
<dbReference type="SMART" id="SM00248">
    <property type="entry name" value="ANK"/>
    <property type="match status" value="6"/>
</dbReference>
<feature type="repeat" description="ANK" evidence="13">
    <location>
        <begin position="424"/>
        <end position="456"/>
    </location>
</feature>
<keyword evidence="13" id="KW-0040">ANK repeat</keyword>
<evidence type="ECO:0000256" key="2">
    <source>
        <dbReference type="ARBA" id="ARBA00007929"/>
    </source>
</evidence>
<dbReference type="EMBL" id="JAHRHJ020003813">
    <property type="protein sequence ID" value="KAH9290496.1"/>
    <property type="molecule type" value="Genomic_DNA"/>
</dbReference>
<keyword evidence="9 14" id="KW-1133">Transmembrane helix</keyword>
<dbReference type="GO" id="GO:0034702">
    <property type="term" value="C:monoatomic ion channel complex"/>
    <property type="evidence" value="ECO:0007669"/>
    <property type="project" value="UniProtKB-KW"/>
</dbReference>
<evidence type="ECO:0000256" key="13">
    <source>
        <dbReference type="PROSITE-ProRule" id="PRU00023"/>
    </source>
</evidence>
<evidence type="ECO:0000256" key="9">
    <source>
        <dbReference type="ARBA" id="ARBA00022989"/>
    </source>
</evidence>
<keyword evidence="10" id="KW-0406">Ion transport</keyword>
<dbReference type="FunFam" id="2.60.120.10:FF:000074">
    <property type="entry name" value="Potassium channel KAT2"/>
    <property type="match status" value="1"/>
</dbReference>
<comment type="similarity">
    <text evidence="2">Belongs to the potassium channel family. Plant (TC 1.A.1.4) subfamily.</text>
</comment>
<keyword evidence="11 14" id="KW-0472">Membrane</keyword>
<reference evidence="17 18" key="1">
    <citation type="journal article" date="2021" name="Nat. Plants">
        <title>The Taxus genome provides insights into paclitaxel biosynthesis.</title>
        <authorList>
            <person name="Xiong X."/>
            <person name="Gou J."/>
            <person name="Liao Q."/>
            <person name="Li Y."/>
            <person name="Zhou Q."/>
            <person name="Bi G."/>
            <person name="Li C."/>
            <person name="Du R."/>
            <person name="Wang X."/>
            <person name="Sun T."/>
            <person name="Guo L."/>
            <person name="Liang H."/>
            <person name="Lu P."/>
            <person name="Wu Y."/>
            <person name="Zhang Z."/>
            <person name="Ro D.K."/>
            <person name="Shang Y."/>
            <person name="Huang S."/>
            <person name="Yan J."/>
        </authorList>
    </citation>
    <scope>NUCLEOTIDE SEQUENCE [LARGE SCALE GENOMIC DNA]</scope>
    <source>
        <strain evidence="17">Ta-2019</strain>
    </source>
</reference>
<feature type="non-terminal residue" evidence="17">
    <location>
        <position position="1"/>
    </location>
</feature>
<keyword evidence="4" id="KW-0633">Potassium transport</keyword>
<evidence type="ECO:0000256" key="7">
    <source>
        <dbReference type="ARBA" id="ARBA00022882"/>
    </source>
</evidence>
<keyword evidence="7" id="KW-0851">Voltage-gated channel</keyword>
<evidence type="ECO:0000256" key="10">
    <source>
        <dbReference type="ARBA" id="ARBA00023065"/>
    </source>
</evidence>
<feature type="repeat" description="ANK" evidence="13">
    <location>
        <begin position="521"/>
        <end position="553"/>
    </location>
</feature>
<feature type="repeat" description="ANK" evidence="13">
    <location>
        <begin position="488"/>
        <end position="520"/>
    </location>
</feature>
<dbReference type="PANTHER" id="PTHR45743">
    <property type="entry name" value="POTASSIUM CHANNEL AKT1"/>
    <property type="match status" value="1"/>
</dbReference>
<dbReference type="SUPFAM" id="SSF48403">
    <property type="entry name" value="Ankyrin repeat"/>
    <property type="match status" value="1"/>
</dbReference>
<evidence type="ECO:0000256" key="4">
    <source>
        <dbReference type="ARBA" id="ARBA00022538"/>
    </source>
</evidence>
<evidence type="ECO:0000256" key="14">
    <source>
        <dbReference type="SAM" id="Phobius"/>
    </source>
</evidence>
<dbReference type="Pfam" id="PF11834">
    <property type="entry name" value="KHA"/>
    <property type="match status" value="1"/>
</dbReference>
<dbReference type="PROSITE" id="PS50088">
    <property type="entry name" value="ANK_REPEAT"/>
    <property type="match status" value="3"/>
</dbReference>
<dbReference type="SUPFAM" id="SSF81324">
    <property type="entry name" value="Voltage-gated potassium channels"/>
    <property type="match status" value="1"/>
</dbReference>
<dbReference type="InterPro" id="IPR036770">
    <property type="entry name" value="Ankyrin_rpt-contain_sf"/>
</dbReference>
<keyword evidence="18" id="KW-1185">Reference proteome</keyword>
<keyword evidence="8" id="KW-0630">Potassium</keyword>
<dbReference type="InterPro" id="IPR018490">
    <property type="entry name" value="cNMP-bd_dom_sf"/>
</dbReference>
<dbReference type="Proteomes" id="UP000824469">
    <property type="component" value="Unassembled WGS sequence"/>
</dbReference>
<feature type="non-terminal residue" evidence="17">
    <location>
        <position position="755"/>
    </location>
</feature>
<dbReference type="InterPro" id="IPR021789">
    <property type="entry name" value="KHA_dom"/>
</dbReference>
<keyword evidence="3" id="KW-0813">Transport</keyword>
<dbReference type="InterPro" id="IPR045319">
    <property type="entry name" value="KAT/AKT"/>
</dbReference>
<dbReference type="OMA" id="CRRHQTV"/>
<evidence type="ECO:0000256" key="6">
    <source>
        <dbReference type="ARBA" id="ARBA00022826"/>
    </source>
</evidence>
<feature type="transmembrane region" description="Helical" evidence="14">
    <location>
        <begin position="70"/>
        <end position="92"/>
    </location>
</feature>
<dbReference type="PROSITE" id="PS51490">
    <property type="entry name" value="KHA"/>
    <property type="match status" value="1"/>
</dbReference>
<dbReference type="SUPFAM" id="SSF51206">
    <property type="entry name" value="cAMP-binding domain-like"/>
    <property type="match status" value="1"/>
</dbReference>
<gene>
    <name evidence="17" type="ORF">KI387_034613</name>
</gene>
<dbReference type="PROSITE" id="PS50042">
    <property type="entry name" value="CNMP_BINDING_3"/>
    <property type="match status" value="1"/>
</dbReference>
<organism evidence="17 18">
    <name type="scientific">Taxus chinensis</name>
    <name type="common">Chinese yew</name>
    <name type="synonym">Taxus wallichiana var. chinensis</name>
    <dbReference type="NCBI Taxonomy" id="29808"/>
    <lineage>
        <taxon>Eukaryota</taxon>
        <taxon>Viridiplantae</taxon>
        <taxon>Streptophyta</taxon>
        <taxon>Embryophyta</taxon>
        <taxon>Tracheophyta</taxon>
        <taxon>Spermatophyta</taxon>
        <taxon>Pinopsida</taxon>
        <taxon>Pinidae</taxon>
        <taxon>Conifers II</taxon>
        <taxon>Cupressales</taxon>
        <taxon>Taxaceae</taxon>
        <taxon>Taxus</taxon>
    </lineage>
</organism>
<dbReference type="Gene3D" id="2.60.120.10">
    <property type="entry name" value="Jelly Rolls"/>
    <property type="match status" value="1"/>
</dbReference>
<evidence type="ECO:0000313" key="17">
    <source>
        <dbReference type="EMBL" id="KAH9290496.1"/>
    </source>
</evidence>
<feature type="transmembrane region" description="Helical" evidence="14">
    <location>
        <begin position="147"/>
        <end position="169"/>
    </location>
</feature>
<dbReference type="PANTHER" id="PTHR45743:SF2">
    <property type="entry name" value="POTASSIUM CHANNEL AKT1"/>
    <property type="match status" value="1"/>
</dbReference>
<evidence type="ECO:0000256" key="8">
    <source>
        <dbReference type="ARBA" id="ARBA00022958"/>
    </source>
</evidence>
<dbReference type="Pfam" id="PF00520">
    <property type="entry name" value="Ion_trans"/>
    <property type="match status" value="1"/>
</dbReference>